<dbReference type="EMBL" id="JAGSOJ010000004">
    <property type="protein sequence ID" value="MCM1991504.1"/>
    <property type="molecule type" value="Genomic_DNA"/>
</dbReference>
<gene>
    <name evidence="2" type="ORF">KDK92_17350</name>
</gene>
<evidence type="ECO:0000256" key="1">
    <source>
        <dbReference type="SAM" id="Coils"/>
    </source>
</evidence>
<keyword evidence="3" id="KW-1185">Reference proteome</keyword>
<organism evidence="2 3">
    <name type="scientific">Oceanirhabdus seepicola</name>
    <dbReference type="NCBI Taxonomy" id="2828781"/>
    <lineage>
        <taxon>Bacteria</taxon>
        <taxon>Bacillati</taxon>
        <taxon>Bacillota</taxon>
        <taxon>Clostridia</taxon>
        <taxon>Eubacteriales</taxon>
        <taxon>Clostridiaceae</taxon>
        <taxon>Oceanirhabdus</taxon>
    </lineage>
</organism>
<feature type="coiled-coil region" evidence="1">
    <location>
        <begin position="284"/>
        <end position="311"/>
    </location>
</feature>
<proteinExistence type="predicted"/>
<comment type="caution">
    <text evidence="2">The sequence shown here is derived from an EMBL/GenBank/DDBJ whole genome shotgun (WGS) entry which is preliminary data.</text>
</comment>
<feature type="coiled-coil region" evidence="1">
    <location>
        <begin position="208"/>
        <end position="235"/>
    </location>
</feature>
<feature type="coiled-coil region" evidence="1">
    <location>
        <begin position="12"/>
        <end position="60"/>
    </location>
</feature>
<dbReference type="AlphaFoldDB" id="A0A9J6P7J8"/>
<protein>
    <submittedName>
        <fullName evidence="2">Uncharacterized protein</fullName>
    </submittedName>
</protein>
<name>A0A9J6P7J8_9CLOT</name>
<dbReference type="Proteomes" id="UP001056429">
    <property type="component" value="Unassembled WGS sequence"/>
</dbReference>
<evidence type="ECO:0000313" key="3">
    <source>
        <dbReference type="Proteomes" id="UP001056429"/>
    </source>
</evidence>
<reference evidence="2" key="1">
    <citation type="journal article" date="2021" name="mSystems">
        <title>Bacteria and Archaea Synergistically Convert Glycine Betaine to Biogenic Methane in the Formosa Cold Seep of the South China Sea.</title>
        <authorList>
            <person name="Li L."/>
            <person name="Zhang W."/>
            <person name="Zhang S."/>
            <person name="Song L."/>
            <person name="Sun Q."/>
            <person name="Zhang H."/>
            <person name="Xiang H."/>
            <person name="Dong X."/>
        </authorList>
    </citation>
    <scope>NUCLEOTIDE SEQUENCE</scope>
    <source>
        <strain evidence="2">ZWT</strain>
    </source>
</reference>
<dbReference type="RefSeq" id="WP_250860624.1">
    <property type="nucleotide sequence ID" value="NZ_JAGSOJ010000004.1"/>
</dbReference>
<accession>A0A9J6P7J8</accession>
<sequence>MINEINEKIVHIREQMAERDRLQRMMEKVDNEINHHEQIQDKLFKELTSEERDVDKLEKLTFSNILHTIMGNKEELLKKEKEEYYKAKIKYDEIKDTVQHFKDEREIYYGKIKKFGMLNTELEDLLKEKEKKLVTSRSEISFELEKINDEMIQIRGNINESYEAVQAGEIACSSLIRAEEALNSAKNYGTWDMLGGGLLVTSAKHSKIDEAKDYMIEARAKLDRFKRELSDVNMNFNVDINIDSFSRFADYFFDGIFADMNVQSKINDSLSGIQDAKYRVRHIINRLSKNIESQEKNISKLQDSKKELIANA</sequence>
<reference evidence="2" key="2">
    <citation type="submission" date="2021-04" db="EMBL/GenBank/DDBJ databases">
        <authorList>
            <person name="Dong X."/>
        </authorList>
    </citation>
    <scope>NUCLEOTIDE SEQUENCE</scope>
    <source>
        <strain evidence="2">ZWT</strain>
    </source>
</reference>
<evidence type="ECO:0000313" key="2">
    <source>
        <dbReference type="EMBL" id="MCM1991504.1"/>
    </source>
</evidence>
<keyword evidence="1" id="KW-0175">Coiled coil</keyword>